<sequence>MSDSKDSTVTYTAVSSPFEVPTISDYVSGPEHPPLPEFVPEPVYPEFMPPEDEVFPVEEQLLPVAVSPTLESPGYIEDSDPEEDPTDYLADRDDDDDDDEEDEEESFEDEADDVKEDEDEDEEEEEEHPDPTDSILPPPIHRVTARMSIREQPPTPVWFEAEIDRLLSIPSPPPLLSLCLIHPLGYRTTMIWLKAKTPSTSHPLPSGTPPSGTPPLLPIPLPTPSPPLTLPSMRHKADVPEVTLPPRKRLCIALGPRYEVSESSSAAAARPTGGVLATDDTELGRRMKNFTTTVRQDTDEIYERLDDAQDDIALNCGRAWVQSIDASDLAHSEVMALHTQKMAPKRTTRLTLATTTSTTNTSMTDTQLKALIDQGIANALAARDADRSRNSEDSHDSEMGVRRQALFARVCTYQDFMKCKTLYFKGTEGVVELTQWFKRMETVFRISIFTVKKQIKFATCTLLKSALTWWNSHVMTVGLDVAYGMTWTNLKNKMTDNTCPRGEIKKLEGELWNLRVKSKDVVGYNQRFQELALLCVRMFPKESDKVERYVGGLADVIHGSVVASRPKTMQEATEMATELMDKRNNIFAECQAENKGSLMTLPKTIKTNNNNRIRGRIPAWLTLQGLVIRNLTGVLNLYALNATITMMVSVLRNSTITTGLAIWLRTVGVLQLPILLTTKREHGQFRNLLALSVQPKDISRGNYYYDVELAGGRIIRLNTILRGCTLNFLNHPFNIDLMPVELGIFDAIIGSSVYSKINLISGCHQLRAHEEDIPKTAFRTSYGHYEFEVMPFGLTNALAIFMDLMNRVCKPYLDKFMIVFINDILIYSKNKEEHEEHLKLILELLKKEELYAKTKCTVFIDHKSLQHILDQKELNMRQCRWLELLSDYNCEIRYHPGKANMVADALSRKEKIKPLRVRALVMTIGLELPKQILNAQTEARKPKNIKNEDVGVQETTEKIIQIKQMMQVAHDRQKSYADLKRKPMELQVGDNVMLKVLPWKGVARFGKQGKLNPRVHNTFHVSNLKKLYADKPLAVLLDGLHFDDKLHFMEEPIEIIDREVKRLNQIHIPIVKVRWNSRQEPEFTWEREDQFRKNASAIAISSDTSNKSVGSSPSMVILFGDIPTIIPSISMVALETSTTAPVISSAAPVIETNIVASPTGLCGLVPYSDSESDSLDEMDSPEYITPLPATSPFLYTDSSEASDSSKTPPSQDLYAITIARWRSRDSSAILIRLGEAIPLGRPYRTRPNVPQRVMTARKRVGPLPTLHSLGLDAPGQAHSGSSTQVVSPRLGFPPSSSRDSSERPLHSSSHSAGPSCKRCRSSADSVPSPTPVTVSLAPTRADHVPPHKRFKDSYSFETNMEEDTKINTTETEDGRELDIIDGDDVRDHIEVDPKDDREEFEASTRDTIVLGIDPRSIPMVDDKIVEPVGGDSSSSSGTRDGTVRSIEDILVDLDGAIRNFYHHMSEVRMDRIVGIETTQRLLETDQMIASGARAGMAESIRSLRSKNLKVVLCCVSREIVWIVCLYMSRSQEEFRQIRDDRDNLRRKLRRTMTNTRSGMTPGAIEEMISRHVAKALEAHEINRNLRLENLNGNHNDGNRNDNGNENSNGGNGNGHGGKGNGDGRCDKHAARECTYQDFMKCQPLNFKGTEGVVGLIRWCEKMETMFHISNCRERYQVKYATCTLLDGALTWWNSHKRTIGTDAAYTLSWRELKKLMTKMYCPRNEIQKMETELWNLSVKNNAMATYSQRFQELTMMCTKMVPEEEDQLERFIKGLPDNIQGSVMAIEPTRLQDAVRIANNMIDKKLKGYAIRNVENKRRLDTNRRDDRAQQPPFKRQNTGGQNVARAYTTGNNETRGYVGVTTQGTRGPNKRVNTCFECGAPGHYRKDYPKIKNQNHGNKARFLEARGKAYVLRGGDANPGSNTVTDVSYAVKLANERTSETSTVLKGCTLGLLVHPFNIDLMHIDLGSFNVIIGMDWLAKNHAVIVYDEKIVRIPYRNEILIIQGDKSDEKKSMLNIISCVKAHKYMEKVPGAAPVARASYRLAPSEMQEISTQLQELSDKRFIRPSSSPWEAPVLFIKKKDGSLRMCINYRELNKLTVKNRYPLPRIDDLFAQLQGSSVYLKIDLRSGYHQLRVRDEDISKTAFRTRYGHYEFQVMPFGLTNAPAVFMDLINR</sequence>
<dbReference type="InterPro" id="IPR021109">
    <property type="entry name" value="Peptidase_aspartic_dom_sf"/>
</dbReference>
<name>A0A699H2N5_TANCI</name>
<feature type="compositionally biased region" description="Polar residues" evidence="9">
    <location>
        <begin position="1322"/>
        <end position="1333"/>
    </location>
</feature>
<dbReference type="GO" id="GO:0003964">
    <property type="term" value="F:RNA-directed DNA polymerase activity"/>
    <property type="evidence" value="ECO:0007669"/>
    <property type="project" value="UniProtKB-KW"/>
</dbReference>
<proteinExistence type="predicted"/>
<organism evidence="13">
    <name type="scientific">Tanacetum cinerariifolium</name>
    <name type="common">Dalmatian daisy</name>
    <name type="synonym">Chrysanthemum cinerariifolium</name>
    <dbReference type="NCBI Taxonomy" id="118510"/>
    <lineage>
        <taxon>Eukaryota</taxon>
        <taxon>Viridiplantae</taxon>
        <taxon>Streptophyta</taxon>
        <taxon>Embryophyta</taxon>
        <taxon>Tracheophyta</taxon>
        <taxon>Spermatophyta</taxon>
        <taxon>Magnoliopsida</taxon>
        <taxon>eudicotyledons</taxon>
        <taxon>Gunneridae</taxon>
        <taxon>Pentapetalae</taxon>
        <taxon>asterids</taxon>
        <taxon>campanulids</taxon>
        <taxon>Asterales</taxon>
        <taxon>Asteraceae</taxon>
        <taxon>Asteroideae</taxon>
        <taxon>Anthemideae</taxon>
        <taxon>Anthemidinae</taxon>
        <taxon>Tanacetum</taxon>
    </lineage>
</organism>
<feature type="region of interest" description="Disordered" evidence="9">
    <location>
        <begin position="1264"/>
        <end position="1356"/>
    </location>
</feature>
<dbReference type="Gene3D" id="3.10.10.10">
    <property type="entry name" value="HIV Type 1 Reverse Transcriptase, subunit A, domain 1"/>
    <property type="match status" value="1"/>
</dbReference>
<dbReference type="GO" id="GO:0008233">
    <property type="term" value="F:peptidase activity"/>
    <property type="evidence" value="ECO:0007669"/>
    <property type="project" value="UniProtKB-KW"/>
</dbReference>
<feature type="domain" description="Retrotransposon gag" evidence="11">
    <location>
        <begin position="1678"/>
        <end position="1776"/>
    </location>
</feature>
<dbReference type="InterPro" id="IPR045358">
    <property type="entry name" value="Ty3_capsid"/>
</dbReference>
<dbReference type="CDD" id="cd01647">
    <property type="entry name" value="RT_LTR"/>
    <property type="match status" value="2"/>
</dbReference>
<keyword evidence="1" id="KW-0645">Protease</keyword>
<dbReference type="Pfam" id="PF03732">
    <property type="entry name" value="Retrotrans_gag"/>
    <property type="match status" value="1"/>
</dbReference>
<dbReference type="FunFam" id="3.10.10.10:FF:000007">
    <property type="entry name" value="Retrovirus-related Pol polyprotein from transposon 17.6-like Protein"/>
    <property type="match status" value="2"/>
</dbReference>
<dbReference type="Pfam" id="PF19259">
    <property type="entry name" value="Ty3_capsid"/>
    <property type="match status" value="1"/>
</dbReference>
<feature type="region of interest" description="Disordered" evidence="9">
    <location>
        <begin position="1817"/>
        <end position="1844"/>
    </location>
</feature>
<keyword evidence="3" id="KW-0548">Nucleotidyltransferase</keyword>
<feature type="non-terminal residue" evidence="13">
    <location>
        <position position="2175"/>
    </location>
</feature>
<reference evidence="13" key="1">
    <citation type="journal article" date="2019" name="Sci. Rep.">
        <title>Draft genome of Tanacetum cinerariifolium, the natural source of mosquito coil.</title>
        <authorList>
            <person name="Yamashiro T."/>
            <person name="Shiraishi A."/>
            <person name="Satake H."/>
            <person name="Nakayama K."/>
        </authorList>
    </citation>
    <scope>NUCLEOTIDE SEQUENCE</scope>
</reference>
<keyword evidence="2" id="KW-0808">Transferase</keyword>
<keyword evidence="5" id="KW-0255">Endonuclease</keyword>
<evidence type="ECO:0000256" key="7">
    <source>
        <dbReference type="ARBA" id="ARBA00022918"/>
    </source>
</evidence>
<dbReference type="Gene3D" id="3.30.70.270">
    <property type="match status" value="1"/>
</dbReference>
<feature type="domain" description="Reverse transcriptase" evidence="10">
    <location>
        <begin position="747"/>
        <end position="865"/>
    </location>
</feature>
<evidence type="ECO:0000256" key="9">
    <source>
        <dbReference type="SAM" id="MobiDB-lite"/>
    </source>
</evidence>
<feature type="domain" description="Ty3 transposon capsid-like protein" evidence="12">
    <location>
        <begin position="412"/>
        <end position="594"/>
    </location>
</feature>
<dbReference type="InterPro" id="IPR000477">
    <property type="entry name" value="RT_dom"/>
</dbReference>
<comment type="caution">
    <text evidence="13">The sequence shown here is derived from an EMBL/GenBank/DDBJ whole genome shotgun (WGS) entry which is preliminary data.</text>
</comment>
<feature type="compositionally biased region" description="Acidic residues" evidence="9">
    <location>
        <begin position="77"/>
        <end position="128"/>
    </location>
</feature>
<dbReference type="PANTHER" id="PTHR24559:SF427">
    <property type="entry name" value="RNA-DIRECTED DNA POLYMERASE"/>
    <property type="match status" value="1"/>
</dbReference>
<gene>
    <name evidence="13" type="ORF">Tci_222884</name>
</gene>
<keyword evidence="4" id="KW-0540">Nuclease</keyword>
<feature type="region of interest" description="Disordered" evidence="9">
    <location>
        <begin position="56"/>
        <end position="139"/>
    </location>
</feature>
<dbReference type="EMBL" id="BKCJ010061383">
    <property type="protein sequence ID" value="GEW50908.1"/>
    <property type="molecule type" value="Genomic_DNA"/>
</dbReference>
<dbReference type="GO" id="GO:0006508">
    <property type="term" value="P:proteolysis"/>
    <property type="evidence" value="ECO:0007669"/>
    <property type="project" value="UniProtKB-KW"/>
</dbReference>
<dbReference type="Pfam" id="PF08284">
    <property type="entry name" value="RVP_2"/>
    <property type="match status" value="1"/>
</dbReference>
<evidence type="ECO:0000256" key="1">
    <source>
        <dbReference type="ARBA" id="ARBA00022670"/>
    </source>
</evidence>
<feature type="region of interest" description="Disordered" evidence="9">
    <location>
        <begin position="1588"/>
        <end position="1623"/>
    </location>
</feature>
<evidence type="ECO:0000256" key="3">
    <source>
        <dbReference type="ARBA" id="ARBA00022695"/>
    </source>
</evidence>
<dbReference type="InterPro" id="IPR053134">
    <property type="entry name" value="RNA-dir_DNA_polymerase"/>
</dbReference>
<dbReference type="InterPro" id="IPR005162">
    <property type="entry name" value="Retrotrans_gag_dom"/>
</dbReference>
<dbReference type="PANTHER" id="PTHR24559">
    <property type="entry name" value="TRANSPOSON TY3-I GAG-POL POLYPROTEIN"/>
    <property type="match status" value="1"/>
</dbReference>
<evidence type="ECO:0000259" key="11">
    <source>
        <dbReference type="Pfam" id="PF03732"/>
    </source>
</evidence>
<dbReference type="GO" id="GO:0004519">
    <property type="term" value="F:endonuclease activity"/>
    <property type="evidence" value="ECO:0007669"/>
    <property type="project" value="UniProtKB-KW"/>
</dbReference>
<keyword evidence="7" id="KW-0695">RNA-directed DNA polymerase</keyword>
<dbReference type="InterPro" id="IPR043502">
    <property type="entry name" value="DNA/RNA_pol_sf"/>
</dbReference>
<evidence type="ECO:0000256" key="2">
    <source>
        <dbReference type="ARBA" id="ARBA00022679"/>
    </source>
</evidence>
<dbReference type="InterPro" id="IPR043128">
    <property type="entry name" value="Rev_trsase/Diguanyl_cyclase"/>
</dbReference>
<evidence type="ECO:0000256" key="4">
    <source>
        <dbReference type="ARBA" id="ARBA00022722"/>
    </source>
</evidence>
<feature type="compositionally biased region" description="Gly residues" evidence="9">
    <location>
        <begin position="1609"/>
        <end position="1620"/>
    </location>
</feature>
<keyword evidence="6" id="KW-0378">Hydrolase</keyword>
<evidence type="ECO:0000256" key="6">
    <source>
        <dbReference type="ARBA" id="ARBA00022801"/>
    </source>
</evidence>
<evidence type="ECO:0000259" key="10">
    <source>
        <dbReference type="Pfam" id="PF00078"/>
    </source>
</evidence>
<evidence type="ECO:0000256" key="5">
    <source>
        <dbReference type="ARBA" id="ARBA00022759"/>
    </source>
</evidence>
<dbReference type="Gene3D" id="2.40.70.10">
    <property type="entry name" value="Acid Proteases"/>
    <property type="match status" value="1"/>
</dbReference>
<dbReference type="Pfam" id="PF00078">
    <property type="entry name" value="RVT_1"/>
    <property type="match status" value="2"/>
</dbReference>
<keyword evidence="8" id="KW-0175">Coiled coil</keyword>
<accession>A0A699H2N5</accession>
<feature type="compositionally biased region" description="Low complexity" evidence="9">
    <location>
        <begin position="1588"/>
        <end position="1608"/>
    </location>
</feature>
<dbReference type="CDD" id="cd00303">
    <property type="entry name" value="retropepsin_like"/>
    <property type="match status" value="1"/>
</dbReference>
<feature type="compositionally biased region" description="Basic and acidic residues" evidence="9">
    <location>
        <begin position="1817"/>
        <end position="1829"/>
    </location>
</feature>
<evidence type="ECO:0000259" key="12">
    <source>
        <dbReference type="Pfam" id="PF19259"/>
    </source>
</evidence>
<dbReference type="SUPFAM" id="SSF56672">
    <property type="entry name" value="DNA/RNA polymerases"/>
    <property type="match status" value="2"/>
</dbReference>
<feature type="coiled-coil region" evidence="8">
    <location>
        <begin position="1527"/>
        <end position="1554"/>
    </location>
</feature>
<protein>
    <submittedName>
        <fullName evidence="13">Uncharacterized protein</fullName>
    </submittedName>
</protein>
<evidence type="ECO:0000256" key="8">
    <source>
        <dbReference type="SAM" id="Coils"/>
    </source>
</evidence>
<feature type="domain" description="Reverse transcriptase" evidence="10">
    <location>
        <begin position="2079"/>
        <end position="2174"/>
    </location>
</feature>
<evidence type="ECO:0000313" key="13">
    <source>
        <dbReference type="EMBL" id="GEW50908.1"/>
    </source>
</evidence>